<evidence type="ECO:0000259" key="3">
    <source>
        <dbReference type="PROSITE" id="PS50213"/>
    </source>
</evidence>
<feature type="domain" description="FAS1" evidence="3">
    <location>
        <begin position="177"/>
        <end position="315"/>
    </location>
</feature>
<name>A0AAV6LFE8_9ERIC</name>
<evidence type="ECO:0000256" key="1">
    <source>
        <dbReference type="ARBA" id="ARBA00007843"/>
    </source>
</evidence>
<dbReference type="Gene3D" id="2.30.180.10">
    <property type="entry name" value="FAS1 domain"/>
    <property type="match status" value="1"/>
</dbReference>
<dbReference type="Gene3D" id="3.80.10.10">
    <property type="entry name" value="Ribonuclease Inhibitor"/>
    <property type="match status" value="1"/>
</dbReference>
<protein>
    <recommendedName>
        <fullName evidence="3">FAS1 domain-containing protein</fullName>
    </recommendedName>
</protein>
<dbReference type="Pfam" id="PF02469">
    <property type="entry name" value="Fasciclin"/>
    <property type="match status" value="1"/>
</dbReference>
<keyword evidence="2" id="KW-0812">Transmembrane</keyword>
<keyword evidence="2" id="KW-1133">Transmembrane helix</keyword>
<feature type="transmembrane region" description="Helical" evidence="2">
    <location>
        <begin position="365"/>
        <end position="387"/>
    </location>
</feature>
<reference evidence="4" key="1">
    <citation type="submission" date="2020-08" db="EMBL/GenBank/DDBJ databases">
        <title>Plant Genome Project.</title>
        <authorList>
            <person name="Zhang R.-G."/>
        </authorList>
    </citation>
    <scope>NUCLEOTIDE SEQUENCE</scope>
    <source>
        <strain evidence="4">WSP0</strain>
        <tissue evidence="4">Leaf</tissue>
    </source>
</reference>
<comment type="caution">
    <text evidence="4">The sequence shown here is derived from an EMBL/GenBank/DDBJ whole genome shotgun (WGS) entry which is preliminary data.</text>
</comment>
<dbReference type="InterPro" id="IPR000782">
    <property type="entry name" value="FAS1_domain"/>
</dbReference>
<evidence type="ECO:0000313" key="4">
    <source>
        <dbReference type="EMBL" id="KAG5563863.1"/>
    </source>
</evidence>
<dbReference type="PANTHER" id="PTHR33985">
    <property type="entry name" value="OS02G0491300 PROTEIN-RELATED"/>
    <property type="match status" value="1"/>
</dbReference>
<dbReference type="InterPro" id="IPR036378">
    <property type="entry name" value="FAS1_dom_sf"/>
</dbReference>
<proteinExistence type="inferred from homology"/>
<organism evidence="4 5">
    <name type="scientific">Rhododendron griersonianum</name>
    <dbReference type="NCBI Taxonomy" id="479676"/>
    <lineage>
        <taxon>Eukaryota</taxon>
        <taxon>Viridiplantae</taxon>
        <taxon>Streptophyta</taxon>
        <taxon>Embryophyta</taxon>
        <taxon>Tracheophyta</taxon>
        <taxon>Spermatophyta</taxon>
        <taxon>Magnoliopsida</taxon>
        <taxon>eudicotyledons</taxon>
        <taxon>Gunneridae</taxon>
        <taxon>Pentapetalae</taxon>
        <taxon>asterids</taxon>
        <taxon>Ericales</taxon>
        <taxon>Ericaceae</taxon>
        <taxon>Ericoideae</taxon>
        <taxon>Rhodoreae</taxon>
        <taxon>Rhododendron</taxon>
    </lineage>
</organism>
<gene>
    <name evidence="4" type="ORF">RHGRI_000158</name>
</gene>
<comment type="similarity">
    <text evidence="1">Belongs to the fasciclin-like AGP family.</text>
</comment>
<dbReference type="SMART" id="SM00554">
    <property type="entry name" value="FAS1"/>
    <property type="match status" value="1"/>
</dbReference>
<keyword evidence="2" id="KW-0472">Membrane</keyword>
<evidence type="ECO:0000313" key="5">
    <source>
        <dbReference type="Proteomes" id="UP000823749"/>
    </source>
</evidence>
<dbReference type="SUPFAM" id="SSF82153">
    <property type="entry name" value="FAS1 domain"/>
    <property type="match status" value="1"/>
</dbReference>
<dbReference type="SUPFAM" id="SSF52047">
    <property type="entry name" value="RNI-like"/>
    <property type="match status" value="1"/>
</dbReference>
<dbReference type="AlphaFoldDB" id="A0AAV6LFE8"/>
<dbReference type="InterPro" id="IPR032675">
    <property type="entry name" value="LRR_dom_sf"/>
</dbReference>
<accession>A0AAV6LFE8</accession>
<dbReference type="InterPro" id="IPR052806">
    <property type="entry name" value="Fasciclin-like_AGP"/>
</dbReference>
<evidence type="ECO:0000256" key="2">
    <source>
        <dbReference type="SAM" id="Phobius"/>
    </source>
</evidence>
<dbReference type="EMBL" id="JACTNZ010000001">
    <property type="protein sequence ID" value="KAG5563863.1"/>
    <property type="molecule type" value="Genomic_DNA"/>
</dbReference>
<dbReference type="Proteomes" id="UP000823749">
    <property type="component" value="Chromosome 1"/>
</dbReference>
<sequence length="401" mass="44814">MACVFKSLSSNDRKRCSLVCHRWLRVDGQSRHRCSLHARSDLLSVFPCLFTRFDAVTNLALKCDRKSTSISDDGLVLILLHCRNLTRLKLRACRELTDAGLAVFARNCKGLAEEAVVWIVHVWSQRLPSFNSSLMASNLPLKSFLLLVCLSVVLPQPSVSTPSQETITNHHQVHGLEIGKISGALSDKGYIAMSIILEGTLSSLLLPFENTLNATAFTIFCPPDKAFFTPKYPQPPLTLIQYHIVPSNIDRESLESSLRYESKIDTLLPGHPVVVTTAPHSGHASINGIKVTEWDMYNDGRVIVHGVEDFFDPAFQTLLYPWYDDDNNNNSSNKNGINKSDVDEAVSSRSGSATSWQKDMKVDKLFIILAVVSLAGWVLSLVFCYWANRRYSEYSFISTEV</sequence>
<keyword evidence="5" id="KW-1185">Reference proteome</keyword>
<dbReference type="PANTHER" id="PTHR33985:SF29">
    <property type="entry name" value="FAS1 DOMAIN-CONTAINING PROTEIN"/>
    <property type="match status" value="1"/>
</dbReference>
<dbReference type="Gene3D" id="1.20.1280.50">
    <property type="match status" value="1"/>
</dbReference>
<dbReference type="PROSITE" id="PS50213">
    <property type="entry name" value="FAS1"/>
    <property type="match status" value="1"/>
</dbReference>